<accession>A0A173MIQ6</accession>
<dbReference type="InterPro" id="IPR001155">
    <property type="entry name" value="OxRdtase_FMN_N"/>
</dbReference>
<keyword evidence="6" id="KW-1185">Reference proteome</keyword>
<dbReference type="GO" id="GO:0016628">
    <property type="term" value="F:oxidoreductase activity, acting on the CH-CH group of donors, NAD or NADP as acceptor"/>
    <property type="evidence" value="ECO:0007669"/>
    <property type="project" value="UniProtKB-ARBA"/>
</dbReference>
<gene>
    <name evidence="5" type="ORF">SAMN05421788_1021</name>
</gene>
<dbReference type="KEGG" id="fln:FLA_3402"/>
<dbReference type="EMBL" id="FTOR01000002">
    <property type="protein sequence ID" value="SIS90417.1"/>
    <property type="molecule type" value="Genomic_DNA"/>
</dbReference>
<feature type="domain" description="NADH:flavin oxidoreductase/NADH oxidase N-terminal" evidence="4">
    <location>
        <begin position="12"/>
        <end position="345"/>
    </location>
</feature>
<dbReference type="PANTHER" id="PTHR22893">
    <property type="entry name" value="NADH OXIDOREDUCTASE-RELATED"/>
    <property type="match status" value="1"/>
</dbReference>
<name>A0A173MIQ6_9BACT</name>
<keyword evidence="3" id="KW-0560">Oxidoreductase</keyword>
<dbReference type="SUPFAM" id="SSF51395">
    <property type="entry name" value="FMN-linked oxidoreductases"/>
    <property type="match status" value="1"/>
</dbReference>
<dbReference type="CDD" id="cd02933">
    <property type="entry name" value="OYE_like_FMN"/>
    <property type="match status" value="1"/>
</dbReference>
<evidence type="ECO:0000259" key="4">
    <source>
        <dbReference type="Pfam" id="PF00724"/>
    </source>
</evidence>
<dbReference type="AlphaFoldDB" id="A0A173MIQ6"/>
<dbReference type="GO" id="GO:0005829">
    <property type="term" value="C:cytosol"/>
    <property type="evidence" value="ECO:0007669"/>
    <property type="project" value="UniProtKB-ARBA"/>
</dbReference>
<reference evidence="6" key="1">
    <citation type="submission" date="2017-01" db="EMBL/GenBank/DDBJ databases">
        <authorList>
            <person name="Varghese N."/>
            <person name="Submissions S."/>
        </authorList>
    </citation>
    <scope>NUCLEOTIDE SEQUENCE [LARGE SCALE GENOMIC DNA]</scope>
    <source>
        <strain evidence="6">DSM 21054</strain>
    </source>
</reference>
<evidence type="ECO:0000313" key="6">
    <source>
        <dbReference type="Proteomes" id="UP000186917"/>
    </source>
</evidence>
<protein>
    <submittedName>
        <fullName evidence="5">N-ethylmaleimide reductase</fullName>
    </submittedName>
</protein>
<comment type="similarity">
    <text evidence="2">Belongs to the NADH:flavin oxidoreductase/NADH oxidase family.</text>
</comment>
<proteinExistence type="inferred from homology"/>
<evidence type="ECO:0000256" key="3">
    <source>
        <dbReference type="ARBA" id="ARBA00023002"/>
    </source>
</evidence>
<sequence>MKKTTQPLLEEYQLGDLTLKNRVVMASLTRGRATNAGIVPTALMAQYYAQRASAGLILSEGTWLSPRAIGFINVPGIFTREQIEGWKLVTKAVHDKGGLIFSQLGHIGSASHPDFFDGELPAGPSAINPQTHSYTPEGFKATLTPRELTVAEIKETIQDYRQAAKNAREAGFDGVEIHAQAGMFIPQFLSLATNQRKDEYGGSIENRARIVFEILDAIIEVWHSTRIAIKFTPVALSHVGIVIPDVETIPMFQYILKKLNDYHLAYLHITGPAEDLTGTPVEALQNNYFSHFRHHYNGRLMANLGFTQESGNAILQEGTADLVSFGTPFIANPDLAERFKYHLPLSESNRDTYYSGGENGYTDYPAAVYDETIAQLDKADAEQRLDC</sequence>
<dbReference type="InterPro" id="IPR013785">
    <property type="entry name" value="Aldolase_TIM"/>
</dbReference>
<comment type="cofactor">
    <cofactor evidence="1">
        <name>FMN</name>
        <dbReference type="ChEBI" id="CHEBI:58210"/>
    </cofactor>
</comment>
<dbReference type="Gene3D" id="3.20.20.70">
    <property type="entry name" value="Aldolase class I"/>
    <property type="match status" value="1"/>
</dbReference>
<dbReference type="OrthoDB" id="9772736at2"/>
<dbReference type="FunFam" id="3.20.20.70:FF:000059">
    <property type="entry name" value="N-ethylmaleimide reductase, FMN-linked"/>
    <property type="match status" value="1"/>
</dbReference>
<dbReference type="Pfam" id="PF00724">
    <property type="entry name" value="Oxidored_FMN"/>
    <property type="match status" value="1"/>
</dbReference>
<dbReference type="PANTHER" id="PTHR22893:SF91">
    <property type="entry name" value="NADPH DEHYDROGENASE 2-RELATED"/>
    <property type="match status" value="1"/>
</dbReference>
<dbReference type="STRING" id="477680.SAMN05421788_1021"/>
<dbReference type="Proteomes" id="UP000186917">
    <property type="component" value="Unassembled WGS sequence"/>
</dbReference>
<dbReference type="RefSeq" id="WP_076377447.1">
    <property type="nucleotide sequence ID" value="NZ_AP017422.1"/>
</dbReference>
<evidence type="ECO:0000313" key="5">
    <source>
        <dbReference type="EMBL" id="SIS90417.1"/>
    </source>
</evidence>
<organism evidence="5 6">
    <name type="scientific">Filimonas lacunae</name>
    <dbReference type="NCBI Taxonomy" id="477680"/>
    <lineage>
        <taxon>Bacteria</taxon>
        <taxon>Pseudomonadati</taxon>
        <taxon>Bacteroidota</taxon>
        <taxon>Chitinophagia</taxon>
        <taxon>Chitinophagales</taxon>
        <taxon>Chitinophagaceae</taxon>
        <taxon>Filimonas</taxon>
    </lineage>
</organism>
<dbReference type="InterPro" id="IPR045247">
    <property type="entry name" value="Oye-like"/>
</dbReference>
<dbReference type="GO" id="GO:0010181">
    <property type="term" value="F:FMN binding"/>
    <property type="evidence" value="ECO:0007669"/>
    <property type="project" value="InterPro"/>
</dbReference>
<evidence type="ECO:0000256" key="2">
    <source>
        <dbReference type="ARBA" id="ARBA00005979"/>
    </source>
</evidence>
<evidence type="ECO:0000256" key="1">
    <source>
        <dbReference type="ARBA" id="ARBA00001917"/>
    </source>
</evidence>